<dbReference type="RefSeq" id="WP_134435405.1">
    <property type="nucleotide sequence ID" value="NZ_SOML01000001.1"/>
</dbReference>
<gene>
    <name evidence="2" type="ORF">E2605_02705</name>
</gene>
<organism evidence="2 3">
    <name type="scientific">Dysgonomonas capnocytophagoides</name>
    <dbReference type="NCBI Taxonomy" id="45254"/>
    <lineage>
        <taxon>Bacteria</taxon>
        <taxon>Pseudomonadati</taxon>
        <taxon>Bacteroidota</taxon>
        <taxon>Bacteroidia</taxon>
        <taxon>Bacteroidales</taxon>
        <taxon>Dysgonomonadaceae</taxon>
        <taxon>Dysgonomonas</taxon>
    </lineage>
</organism>
<dbReference type="STRING" id="1121485.GCA_000426485_00219"/>
<feature type="chain" id="PRO_5021192526" evidence="1">
    <location>
        <begin position="23"/>
        <end position="309"/>
    </location>
</feature>
<proteinExistence type="predicted"/>
<evidence type="ECO:0000256" key="1">
    <source>
        <dbReference type="SAM" id="SignalP"/>
    </source>
</evidence>
<dbReference type="PROSITE" id="PS51257">
    <property type="entry name" value="PROKAR_LIPOPROTEIN"/>
    <property type="match status" value="1"/>
</dbReference>
<feature type="signal peptide" evidence="1">
    <location>
        <begin position="1"/>
        <end position="22"/>
    </location>
</feature>
<dbReference type="OrthoDB" id="975232at2"/>
<evidence type="ECO:0000313" key="2">
    <source>
        <dbReference type="EMBL" id="TFD99014.1"/>
    </source>
</evidence>
<evidence type="ECO:0000313" key="3">
    <source>
        <dbReference type="Proteomes" id="UP000297861"/>
    </source>
</evidence>
<dbReference type="InterPro" id="IPR027828">
    <property type="entry name" value="DUF4465"/>
</dbReference>
<protein>
    <submittedName>
        <fullName evidence="2">DUF4465 domain-containing protein</fullName>
    </submittedName>
</protein>
<keyword evidence="3" id="KW-1185">Reference proteome</keyword>
<accession>A0A4Y8LA42</accession>
<keyword evidence="1" id="KW-0732">Signal</keyword>
<reference evidence="2 3" key="1">
    <citation type="submission" date="2019-03" db="EMBL/GenBank/DDBJ databases">
        <title>San Antonio Military Medical Center submission to MRSN (WRAIR), pending publication.</title>
        <authorList>
            <person name="Blyth D.M."/>
            <person name="Mccarthy S.L."/>
            <person name="Schall S.E."/>
            <person name="Stam J.A."/>
            <person name="Ong A.C."/>
            <person name="Mcgann P.T."/>
        </authorList>
    </citation>
    <scope>NUCLEOTIDE SEQUENCE [LARGE SCALE GENOMIC DNA]</scope>
    <source>
        <strain evidence="2 3">MRSN571793</strain>
    </source>
</reference>
<name>A0A4Y8LA42_9BACT</name>
<dbReference type="AlphaFoldDB" id="A0A4Y8LA42"/>
<dbReference type="EMBL" id="SOML01000001">
    <property type="protein sequence ID" value="TFD99014.1"/>
    <property type="molecule type" value="Genomic_DNA"/>
</dbReference>
<sequence length="309" mass="33243">MKKAFYFFATSLLLGLISSCSSDFESTDDGSISLRTSLTSVSDPAVGSTTTLNLLDDQLTGGITTTGGKYWANTYTPNTNVVSDIFTFSHSSMFDQYSYWDGFTVSNVNDITNYGAPGSSDGWVAHQWGCMPGSGVNTAGSVVPGKPGTSGAPFIVAYWSSYKDPKNPGGQAFTESTYSNWIKIGNTGTYQIKGLRIANHPWPYYGNLSGDGFARPLNISGDYFDLYIYGVKADNTVTTNKVTVSLAKNTGGTLTQSNLWITVNTAQLAALGNVKYLLFQMASSDSDPTWGMNTAAYFCLDKLSAQRIN</sequence>
<comment type="caution">
    <text evidence="2">The sequence shown here is derived from an EMBL/GenBank/DDBJ whole genome shotgun (WGS) entry which is preliminary data.</text>
</comment>
<dbReference type="Pfam" id="PF14717">
    <property type="entry name" value="DUF4465"/>
    <property type="match status" value="1"/>
</dbReference>
<dbReference type="Gene3D" id="2.60.120.1350">
    <property type="entry name" value="Protein of unknown function DUF4465"/>
    <property type="match status" value="1"/>
</dbReference>
<dbReference type="Proteomes" id="UP000297861">
    <property type="component" value="Unassembled WGS sequence"/>
</dbReference>